<evidence type="ECO:0000313" key="3">
    <source>
        <dbReference type="EMBL" id="AMG36364.1"/>
    </source>
</evidence>
<organism evidence="3 4">
    <name type="scientific">Alcaligenes xylosoxydans xylosoxydans</name>
    <name type="common">Achromobacter xylosoxidans</name>
    <dbReference type="NCBI Taxonomy" id="85698"/>
    <lineage>
        <taxon>Bacteria</taxon>
        <taxon>Pseudomonadati</taxon>
        <taxon>Pseudomonadota</taxon>
        <taxon>Betaproteobacteria</taxon>
        <taxon>Burkholderiales</taxon>
        <taxon>Alcaligenaceae</taxon>
        <taxon>Achromobacter</taxon>
    </lineage>
</organism>
<dbReference type="FunFam" id="3.30.70.270:FF:000001">
    <property type="entry name" value="Diguanylate cyclase domain protein"/>
    <property type="match status" value="1"/>
</dbReference>
<evidence type="ECO:0000259" key="2">
    <source>
        <dbReference type="PROSITE" id="PS50887"/>
    </source>
</evidence>
<dbReference type="SUPFAM" id="SSF55073">
    <property type="entry name" value="Nucleotide cyclase"/>
    <property type="match status" value="1"/>
</dbReference>
<keyword evidence="1" id="KW-1133">Transmembrane helix</keyword>
<dbReference type="Gene3D" id="3.30.450.20">
    <property type="entry name" value="PAS domain"/>
    <property type="match status" value="1"/>
</dbReference>
<dbReference type="AlphaFoldDB" id="A0A0X8NY08"/>
<reference evidence="4" key="1">
    <citation type="submission" date="2015-12" db="EMBL/GenBank/DDBJ databases">
        <title>FDA dAtabase for Regulatory Grade micrObial Sequences (FDA-ARGOS): Supporting development and validation of Infectious Disease Dx tests.</title>
        <authorList>
            <person name="Case J."/>
            <person name="Tallon L."/>
            <person name="Sadzewicz L."/>
            <person name="Sengamalay N."/>
            <person name="Ott S."/>
            <person name="Godinez A."/>
            <person name="Nagaraj S."/>
            <person name="Nadendla S."/>
            <person name="Sichtig H."/>
        </authorList>
    </citation>
    <scope>NUCLEOTIDE SEQUENCE [LARGE SCALE GENOMIC DNA]</scope>
    <source>
        <strain evidence="4">FDAARGOS_147</strain>
    </source>
</reference>
<dbReference type="Proteomes" id="UP000060602">
    <property type="component" value="Chromosome"/>
</dbReference>
<dbReference type="InterPro" id="IPR000160">
    <property type="entry name" value="GGDEF_dom"/>
</dbReference>
<feature type="transmembrane region" description="Helical" evidence="1">
    <location>
        <begin position="289"/>
        <end position="308"/>
    </location>
</feature>
<dbReference type="InterPro" id="IPR052163">
    <property type="entry name" value="DGC-Regulatory_Protein"/>
</dbReference>
<dbReference type="PANTHER" id="PTHR46663:SF2">
    <property type="entry name" value="GGDEF DOMAIN-CONTAINING PROTEIN"/>
    <property type="match status" value="1"/>
</dbReference>
<dbReference type="CDD" id="cd01949">
    <property type="entry name" value="GGDEF"/>
    <property type="match status" value="1"/>
</dbReference>
<name>A0A0X8NY08_ALCXX</name>
<dbReference type="PANTHER" id="PTHR46663">
    <property type="entry name" value="DIGUANYLATE CYCLASE DGCT-RELATED"/>
    <property type="match status" value="1"/>
</dbReference>
<dbReference type="GO" id="GO:0003824">
    <property type="term" value="F:catalytic activity"/>
    <property type="evidence" value="ECO:0007669"/>
    <property type="project" value="UniProtKB-ARBA"/>
</dbReference>
<evidence type="ECO:0000256" key="1">
    <source>
        <dbReference type="SAM" id="Phobius"/>
    </source>
</evidence>
<keyword evidence="1" id="KW-0472">Membrane</keyword>
<dbReference type="NCBIfam" id="TIGR00254">
    <property type="entry name" value="GGDEF"/>
    <property type="match status" value="1"/>
</dbReference>
<evidence type="ECO:0000313" key="4">
    <source>
        <dbReference type="Proteomes" id="UP000060602"/>
    </source>
</evidence>
<dbReference type="Pfam" id="PF00990">
    <property type="entry name" value="GGDEF"/>
    <property type="match status" value="1"/>
</dbReference>
<dbReference type="InterPro" id="IPR043128">
    <property type="entry name" value="Rev_trsase/Diguanyl_cyclase"/>
</dbReference>
<feature type="transmembrane region" description="Helical" evidence="1">
    <location>
        <begin position="23"/>
        <end position="44"/>
    </location>
</feature>
<sequence length="525" mass="56005">MADGESLVAARVRPKLRYSMRTGLLVLVFACITPALVVSSIAVYESYLIQKERIFRDTIFLARNLTSILDREMTGVEAGLQMLASSPDLVGGDLAGFHQRAREAIKFQIVDSYVLTDKDGRQVVNTMVPYGTPLPPSGVTQELARVFRAREPVLSGLFTGALSGVPTIALGVPVVRGDEVIYSLNVGLSPDRIGNVLGRRGLPEGWVAAVLDKNGTIIARTRDPEKFVGQKAVPTLARAVQLENEGSLESTTKEGTPVYTAFSRSGLTGWTVAAGAPMTLVTTDLYRSIAWLALGTLAAFGLGLWLALRLANRLTSAVQGLVGPALALGEGRTVELPGTRVKEAEEVGTALLQASRMLAHAQHLAHYDPLTGLCNRVLFGELVLRELAVAQRSGETFAILAIDLDGFKAVNDLHGHAAGDTVLKEAADRMAHAIRVSDVAARLGGDEFAVLLLGANQENAQAVAESLVESLSLPYPKIRVAVSASVGIAVYPQSGVTMLQLLERADVALYRAKGLGKRRVASDER</sequence>
<dbReference type="RefSeq" id="WP_061072008.1">
    <property type="nucleotide sequence ID" value="NZ_CP014060.2"/>
</dbReference>
<feature type="domain" description="GGDEF" evidence="2">
    <location>
        <begin position="395"/>
        <end position="525"/>
    </location>
</feature>
<accession>A0A0X8NY08</accession>
<protein>
    <submittedName>
        <fullName evidence="3">Sensor domain-containing diguanylate cyclase</fullName>
    </submittedName>
</protein>
<dbReference type="EMBL" id="CP014060">
    <property type="protein sequence ID" value="AMG36364.1"/>
    <property type="molecule type" value="Genomic_DNA"/>
</dbReference>
<gene>
    <name evidence="3" type="ORF">AL504_10210</name>
</gene>
<keyword evidence="1" id="KW-0812">Transmembrane</keyword>
<dbReference type="CDD" id="cd18774">
    <property type="entry name" value="PDC2_HK_sensor"/>
    <property type="match status" value="1"/>
</dbReference>
<dbReference type="PROSITE" id="PS50887">
    <property type="entry name" value="GGDEF"/>
    <property type="match status" value="1"/>
</dbReference>
<dbReference type="Gene3D" id="3.30.70.270">
    <property type="match status" value="1"/>
</dbReference>
<dbReference type="SMART" id="SM00267">
    <property type="entry name" value="GGDEF"/>
    <property type="match status" value="1"/>
</dbReference>
<dbReference type="InterPro" id="IPR029787">
    <property type="entry name" value="Nucleotide_cyclase"/>
</dbReference>
<proteinExistence type="predicted"/>